<dbReference type="RefSeq" id="WP_188042113.1">
    <property type="nucleotide sequence ID" value="NZ_JACVHF010000071.1"/>
</dbReference>
<dbReference type="Proteomes" id="UP000617402">
    <property type="component" value="Unassembled WGS sequence"/>
</dbReference>
<evidence type="ECO:0000313" key="2">
    <source>
        <dbReference type="EMBL" id="MBC9786694.1"/>
    </source>
</evidence>
<gene>
    <name evidence="2" type="ORF">H1S01_19825</name>
</gene>
<evidence type="ECO:0000256" key="1">
    <source>
        <dbReference type="SAM" id="Phobius"/>
    </source>
</evidence>
<reference evidence="2 3" key="1">
    <citation type="submission" date="2020-07" db="EMBL/GenBank/DDBJ databases">
        <title>Draft whole-genome sequence of Heliobacterium chlorum DSM 3682, type strain.</title>
        <authorList>
            <person name="Kyndt J.A."/>
            <person name="Meyer T.E."/>
            <person name="Imhoff J.F."/>
        </authorList>
    </citation>
    <scope>NUCLEOTIDE SEQUENCE [LARGE SCALE GENOMIC DNA]</scope>
    <source>
        <strain evidence="2 3">DSM 3682</strain>
    </source>
</reference>
<keyword evidence="1" id="KW-0812">Transmembrane</keyword>
<feature type="transmembrane region" description="Helical" evidence="1">
    <location>
        <begin position="12"/>
        <end position="34"/>
    </location>
</feature>
<comment type="caution">
    <text evidence="2">The sequence shown here is derived from an EMBL/GenBank/DDBJ whole genome shotgun (WGS) entry which is preliminary data.</text>
</comment>
<keyword evidence="1" id="KW-1133">Transmembrane helix</keyword>
<sequence length="119" mass="13773">MGRENFIRAEDISTNILVAIASIIVWTFFIGYLLTFVTWDSTLNRVQFVKNIDGKVIVNPKTTIEGVDLIIGLVWHVLNPRKWIRDADIHRANKLFFGFIGFIIFVILVVIYLDVRVEH</sequence>
<feature type="transmembrane region" description="Helical" evidence="1">
    <location>
        <begin position="95"/>
        <end position="115"/>
    </location>
</feature>
<evidence type="ECO:0000313" key="3">
    <source>
        <dbReference type="Proteomes" id="UP000617402"/>
    </source>
</evidence>
<accession>A0ABR7T7F1</accession>
<protein>
    <submittedName>
        <fullName evidence="2">Uncharacterized protein</fullName>
    </submittedName>
</protein>
<keyword evidence="1" id="KW-0472">Membrane</keyword>
<dbReference type="EMBL" id="JACVHF010000071">
    <property type="protein sequence ID" value="MBC9786694.1"/>
    <property type="molecule type" value="Genomic_DNA"/>
</dbReference>
<proteinExistence type="predicted"/>
<organism evidence="2 3">
    <name type="scientific">Heliobacterium chlorum</name>
    <dbReference type="NCBI Taxonomy" id="2698"/>
    <lineage>
        <taxon>Bacteria</taxon>
        <taxon>Bacillati</taxon>
        <taxon>Bacillota</taxon>
        <taxon>Clostridia</taxon>
        <taxon>Eubacteriales</taxon>
        <taxon>Heliobacteriaceae</taxon>
        <taxon>Heliobacterium</taxon>
    </lineage>
</organism>
<keyword evidence="3" id="KW-1185">Reference proteome</keyword>
<name>A0ABR7T7F1_HELCL</name>